<dbReference type="Proteomes" id="UP000324974">
    <property type="component" value="Chromosome"/>
</dbReference>
<dbReference type="PANTHER" id="PTHR47199:SF2">
    <property type="entry name" value="PHOTOSYSTEM II STABILITY_ASSEMBLY FACTOR HCF136, CHLOROPLASTIC"/>
    <property type="match status" value="1"/>
</dbReference>
<reference evidence="5" key="1">
    <citation type="submission" date="2019-08" db="EMBL/GenBank/DDBJ databases">
        <title>Limnoglobus roseus gen. nov., sp. nov., a novel freshwater planctomycete with a giant genome from the family Gemmataceae.</title>
        <authorList>
            <person name="Kulichevskaya I.S."/>
            <person name="Naumoff D.G."/>
            <person name="Miroshnikov K."/>
            <person name="Ivanova A."/>
            <person name="Philippov D.A."/>
            <person name="Hakobyan A."/>
            <person name="Rijpstra I.C."/>
            <person name="Sinninghe Damste J.S."/>
            <person name="Liesack W."/>
            <person name="Dedysh S.N."/>
        </authorList>
    </citation>
    <scope>NUCLEOTIDE SEQUENCE [LARGE SCALE GENOMIC DNA]</scope>
    <source>
        <strain evidence="5">PX52</strain>
    </source>
</reference>
<dbReference type="EMBL" id="CP042425">
    <property type="protein sequence ID" value="QEL14078.1"/>
    <property type="molecule type" value="Genomic_DNA"/>
</dbReference>
<protein>
    <recommendedName>
        <fullName evidence="3">Photosynthesis system II assembly factor Ycf48/Hcf136-like domain-containing protein</fullName>
    </recommendedName>
</protein>
<dbReference type="Pfam" id="PF11154">
    <property type="entry name" value="DUF2934"/>
    <property type="match status" value="1"/>
</dbReference>
<dbReference type="GO" id="GO:0015979">
    <property type="term" value="P:photosynthesis"/>
    <property type="evidence" value="ECO:0007669"/>
    <property type="project" value="UniProtKB-KW"/>
</dbReference>
<dbReference type="Gene3D" id="2.130.10.10">
    <property type="entry name" value="YVTN repeat-like/Quinoprotein amine dehydrogenase"/>
    <property type="match status" value="1"/>
</dbReference>
<name>A0A5C1AAL6_9BACT</name>
<gene>
    <name evidence="4" type="ORF">PX52LOC_00941</name>
</gene>
<keyword evidence="2" id="KW-0604">Photosystem II</keyword>
<sequence>MARNPAGMNYFTGPIHFVSPDQGWTLCCARLLESSDGGGTWRQCVHVGLPPGHLESLYFATPVHGWVVSLDGFVGRTDDGGRTWETVPLPENASGRGVFFVDPRVGWCVGDAGRVFRSDDGGRTWRTSDVGENATLRAVRFADPYTGFAVAMDHHSPTHDQVATTAYYLWVSGGHRQGSEVHDWLSAERVATSRGRIYRTKDGGRTWGRCLDSAGVGLWSVSVPTATAVRAGGDAFAASDDGGNTWTVSGSRTGGVDFWTPLIGCVSGYGSVWFTEDGGRVWRESQATGTAGRHVRFADDRHAWATMGNSSGTATILASSDGGRNWETRCPYIPFVPQEGGESA</sequence>
<evidence type="ECO:0000256" key="1">
    <source>
        <dbReference type="ARBA" id="ARBA00022531"/>
    </source>
</evidence>
<accession>A0A5C1AAL6</accession>
<evidence type="ECO:0000313" key="5">
    <source>
        <dbReference type="Proteomes" id="UP000324974"/>
    </source>
</evidence>
<dbReference type="InterPro" id="IPR028203">
    <property type="entry name" value="PSII_CF48-like_dom"/>
</dbReference>
<keyword evidence="5" id="KW-1185">Reference proteome</keyword>
<dbReference type="AlphaFoldDB" id="A0A5C1AAL6"/>
<dbReference type="SUPFAM" id="SSF110296">
    <property type="entry name" value="Oligoxyloglucan reducing end-specific cellobiohydrolase"/>
    <property type="match status" value="1"/>
</dbReference>
<evidence type="ECO:0000256" key="2">
    <source>
        <dbReference type="ARBA" id="ARBA00023276"/>
    </source>
</evidence>
<dbReference type="PANTHER" id="PTHR47199">
    <property type="entry name" value="PHOTOSYSTEM II STABILITY/ASSEMBLY FACTOR HCF136, CHLOROPLASTIC"/>
    <property type="match status" value="1"/>
</dbReference>
<evidence type="ECO:0000259" key="3">
    <source>
        <dbReference type="Pfam" id="PF14870"/>
    </source>
</evidence>
<evidence type="ECO:0000313" key="4">
    <source>
        <dbReference type="EMBL" id="QEL14078.1"/>
    </source>
</evidence>
<dbReference type="InterPro" id="IPR015943">
    <property type="entry name" value="WD40/YVTN_repeat-like_dom_sf"/>
</dbReference>
<keyword evidence="1" id="KW-0602">Photosynthesis</keyword>
<dbReference type="KEGG" id="lrs:PX52LOC_00941"/>
<dbReference type="OrthoDB" id="9757947at2"/>
<feature type="domain" description="Photosynthesis system II assembly factor Ycf48/Hcf136-like" evidence="3">
    <location>
        <begin position="15"/>
        <end position="95"/>
    </location>
</feature>
<proteinExistence type="predicted"/>
<dbReference type="GO" id="GO:0009523">
    <property type="term" value="C:photosystem II"/>
    <property type="evidence" value="ECO:0007669"/>
    <property type="project" value="UniProtKB-KW"/>
</dbReference>
<dbReference type="Pfam" id="PF14870">
    <property type="entry name" value="PSII_BNR"/>
    <property type="match status" value="1"/>
</dbReference>
<dbReference type="RefSeq" id="WP_149108997.1">
    <property type="nucleotide sequence ID" value="NZ_CP042425.1"/>
</dbReference>
<dbReference type="InterPro" id="IPR021327">
    <property type="entry name" value="DUF2934"/>
</dbReference>
<organism evidence="4 5">
    <name type="scientific">Limnoglobus roseus</name>
    <dbReference type="NCBI Taxonomy" id="2598579"/>
    <lineage>
        <taxon>Bacteria</taxon>
        <taxon>Pseudomonadati</taxon>
        <taxon>Planctomycetota</taxon>
        <taxon>Planctomycetia</taxon>
        <taxon>Gemmatales</taxon>
        <taxon>Gemmataceae</taxon>
        <taxon>Limnoglobus</taxon>
    </lineage>
</organism>